<feature type="transmembrane region" description="Helical" evidence="6">
    <location>
        <begin position="203"/>
        <end position="223"/>
    </location>
</feature>
<evidence type="ECO:0000256" key="3">
    <source>
        <dbReference type="ARBA" id="ARBA00022692"/>
    </source>
</evidence>
<evidence type="ECO:0000313" key="8">
    <source>
        <dbReference type="EMBL" id="KPQ37729.1"/>
    </source>
</evidence>
<dbReference type="PANTHER" id="PTHR22911">
    <property type="entry name" value="ACYL-MALONYL CONDENSING ENZYME-RELATED"/>
    <property type="match status" value="1"/>
</dbReference>
<evidence type="ECO:0000256" key="4">
    <source>
        <dbReference type="ARBA" id="ARBA00022989"/>
    </source>
</evidence>
<feature type="domain" description="EamA" evidence="7">
    <location>
        <begin position="2"/>
        <end position="133"/>
    </location>
</feature>
<accession>A0A0P7Z470</accession>
<feature type="transmembrane region" description="Helical" evidence="6">
    <location>
        <begin position="60"/>
        <end position="80"/>
    </location>
</feature>
<sequence>MWLLFASLTALFEACKDATGKQSLKTLDEYSVLFSFMAVGVGLLWPVLMISGGVPPIQPGFWWAIFIGGGLNILAFILYVKALKMADMSLTVPLVTLTPLFLLVTSPLIVQEWPTSADAAGVVLLIIGSYVLNLKAATDLVDLASGTAHLSQSSLQPSRIQRLCGPLLAMARNPGSRMMLCVAFIWSITSNFDKIGVNNSSPLFWAIALFTVIAGGMVPFVFLRGEGRSKGFGPLLAQWQLLGITGGFNAIAVALQMLALTMAPVAQVIAVKRMSALISVLFGHFFFGEKGLKERLLGAVIMVSGVVIMALH</sequence>
<evidence type="ECO:0000256" key="1">
    <source>
        <dbReference type="ARBA" id="ARBA00004141"/>
    </source>
</evidence>
<feature type="transmembrane region" description="Helical" evidence="6">
    <location>
        <begin position="30"/>
        <end position="48"/>
    </location>
</feature>
<evidence type="ECO:0000259" key="7">
    <source>
        <dbReference type="Pfam" id="PF00892"/>
    </source>
</evidence>
<comment type="subcellular location">
    <subcellularLocation>
        <location evidence="1">Membrane</location>
        <topology evidence="1">Multi-pass membrane protein</topology>
    </subcellularLocation>
</comment>
<organism evidence="8 9">
    <name type="scientific">Phormidesmis priestleyi Ana</name>
    <dbReference type="NCBI Taxonomy" id="1666911"/>
    <lineage>
        <taxon>Bacteria</taxon>
        <taxon>Bacillati</taxon>
        <taxon>Cyanobacteriota</taxon>
        <taxon>Cyanophyceae</taxon>
        <taxon>Leptolyngbyales</taxon>
        <taxon>Leptolyngbyaceae</taxon>
        <taxon>Phormidesmis</taxon>
    </lineage>
</organism>
<dbReference type="SUPFAM" id="SSF103481">
    <property type="entry name" value="Multidrug resistance efflux transporter EmrE"/>
    <property type="match status" value="2"/>
</dbReference>
<comment type="similarity">
    <text evidence="2">Belongs to the EamA transporter family.</text>
</comment>
<dbReference type="AlphaFoldDB" id="A0A0P7Z470"/>
<dbReference type="GO" id="GO:0016020">
    <property type="term" value="C:membrane"/>
    <property type="evidence" value="ECO:0007669"/>
    <property type="project" value="UniProtKB-SubCell"/>
</dbReference>
<dbReference type="PATRIC" id="fig|1666911.3.peg.2670"/>
<dbReference type="PANTHER" id="PTHR22911:SF6">
    <property type="entry name" value="SOLUTE CARRIER FAMILY 35 MEMBER G1"/>
    <property type="match status" value="1"/>
</dbReference>
<dbReference type="InterPro" id="IPR000620">
    <property type="entry name" value="EamA_dom"/>
</dbReference>
<keyword evidence="3 6" id="KW-0812">Transmembrane</keyword>
<feature type="domain" description="EamA" evidence="7">
    <location>
        <begin position="178"/>
        <end position="310"/>
    </location>
</feature>
<dbReference type="Gene3D" id="1.10.3730.20">
    <property type="match status" value="1"/>
</dbReference>
<dbReference type="Proteomes" id="UP000050465">
    <property type="component" value="Unassembled WGS sequence"/>
</dbReference>
<dbReference type="Pfam" id="PF00892">
    <property type="entry name" value="EamA"/>
    <property type="match status" value="2"/>
</dbReference>
<evidence type="ECO:0000313" key="9">
    <source>
        <dbReference type="Proteomes" id="UP000050465"/>
    </source>
</evidence>
<evidence type="ECO:0000256" key="2">
    <source>
        <dbReference type="ARBA" id="ARBA00007362"/>
    </source>
</evidence>
<evidence type="ECO:0000256" key="6">
    <source>
        <dbReference type="SAM" id="Phobius"/>
    </source>
</evidence>
<dbReference type="EMBL" id="LJZR01000001">
    <property type="protein sequence ID" value="KPQ37729.1"/>
    <property type="molecule type" value="Genomic_DNA"/>
</dbReference>
<protein>
    <submittedName>
        <fullName evidence="8">Putative membrane protein</fullName>
    </submittedName>
</protein>
<reference evidence="8 9" key="1">
    <citation type="submission" date="2015-09" db="EMBL/GenBank/DDBJ databases">
        <title>Identification and resolution of microdiversity through metagenomic sequencing of parallel consortia.</title>
        <authorList>
            <person name="Nelson W.C."/>
            <person name="Romine M.F."/>
            <person name="Lindemann S.R."/>
        </authorList>
    </citation>
    <scope>NUCLEOTIDE SEQUENCE [LARGE SCALE GENOMIC DNA]</scope>
    <source>
        <strain evidence="8">Ana</strain>
    </source>
</reference>
<evidence type="ECO:0000256" key="5">
    <source>
        <dbReference type="ARBA" id="ARBA00023136"/>
    </source>
</evidence>
<feature type="transmembrane region" description="Helical" evidence="6">
    <location>
        <begin position="92"/>
        <end position="110"/>
    </location>
</feature>
<dbReference type="STRING" id="1666911.HLUCCA11_01350"/>
<name>A0A0P7Z470_9CYAN</name>
<keyword evidence="4 6" id="KW-1133">Transmembrane helix</keyword>
<keyword evidence="5 6" id="KW-0472">Membrane</keyword>
<dbReference type="InterPro" id="IPR037185">
    <property type="entry name" value="EmrE-like"/>
</dbReference>
<gene>
    <name evidence="8" type="ORF">HLUCCA11_01350</name>
</gene>
<feature type="transmembrane region" description="Helical" evidence="6">
    <location>
        <begin position="235"/>
        <end position="259"/>
    </location>
</feature>
<comment type="caution">
    <text evidence="8">The sequence shown here is derived from an EMBL/GenBank/DDBJ whole genome shotgun (WGS) entry which is preliminary data.</text>
</comment>
<proteinExistence type="inferred from homology"/>